<keyword evidence="3" id="KW-0732">Signal</keyword>
<reference evidence="4 5" key="1">
    <citation type="submission" date="2013-04" db="EMBL/GenBank/DDBJ databases">
        <title>The Genome Sequence of Treponema maltophilum ATCC 51939.</title>
        <authorList>
            <consortium name="The Broad Institute Genomics Platform"/>
            <person name="Earl A."/>
            <person name="Ward D."/>
            <person name="Feldgarden M."/>
            <person name="Gevers D."/>
            <person name="Leonetti C."/>
            <person name="Blanton J.M."/>
            <person name="Dewhirst F.E."/>
            <person name="Izard J."/>
            <person name="Walker B."/>
            <person name="Young S."/>
            <person name="Zeng Q."/>
            <person name="Gargeya S."/>
            <person name="Fitzgerald M."/>
            <person name="Haas B."/>
            <person name="Abouelleil A."/>
            <person name="Allen A.W."/>
            <person name="Alvarado L."/>
            <person name="Arachchi H.M."/>
            <person name="Berlin A.M."/>
            <person name="Chapman S.B."/>
            <person name="Gainer-Dewar J."/>
            <person name="Goldberg J."/>
            <person name="Griggs A."/>
            <person name="Gujja S."/>
            <person name="Hansen M."/>
            <person name="Howarth C."/>
            <person name="Imamovic A."/>
            <person name="Ireland A."/>
            <person name="Larimer J."/>
            <person name="McCowan C."/>
            <person name="Murphy C."/>
            <person name="Pearson M."/>
            <person name="Poon T.W."/>
            <person name="Priest M."/>
            <person name="Roberts A."/>
            <person name="Saif S."/>
            <person name="Shea T."/>
            <person name="Sisk P."/>
            <person name="Sykes S."/>
            <person name="Wortman J."/>
            <person name="Nusbaum C."/>
            <person name="Birren B."/>
        </authorList>
    </citation>
    <scope>NUCLEOTIDE SEQUENCE [LARGE SCALE GENOMIC DNA]</scope>
    <source>
        <strain evidence="4 5">ATCC 51939</strain>
    </source>
</reference>
<feature type="transmembrane region" description="Helical" evidence="2">
    <location>
        <begin position="102"/>
        <end position="123"/>
    </location>
</feature>
<keyword evidence="2" id="KW-0472">Membrane</keyword>
<proteinExistence type="predicted"/>
<comment type="caution">
    <text evidence="4">The sequence shown here is derived from an EMBL/GenBank/DDBJ whole genome shotgun (WGS) entry which is preliminary data.</text>
</comment>
<keyword evidence="2" id="KW-1133">Transmembrane helix</keyword>
<feature type="chain" id="PRO_5004510900" description="DUF5683 domain-containing protein" evidence="3">
    <location>
        <begin position="23"/>
        <end position="172"/>
    </location>
</feature>
<name>S3JXD5_TREMA</name>
<dbReference type="OrthoDB" id="362894at2"/>
<dbReference type="RefSeq" id="WP_016525229.1">
    <property type="nucleotide sequence ID" value="NZ_KE332518.1"/>
</dbReference>
<gene>
    <name evidence="4" type="ORF">HMPREF9194_00935</name>
</gene>
<protein>
    <recommendedName>
        <fullName evidence="6">DUF5683 domain-containing protein</fullName>
    </recommendedName>
</protein>
<feature type="region of interest" description="Disordered" evidence="1">
    <location>
        <begin position="142"/>
        <end position="172"/>
    </location>
</feature>
<dbReference type="STRING" id="1125699.HMPREF9194_00935"/>
<keyword evidence="2" id="KW-0812">Transmembrane</keyword>
<sequence>MKKVAKKIPWILCLFCLCVPLAADEDALRIEGYQKDKPLPSWVKDVRRAEIITFGSLPFTTLGVTLAYSLYRYAANDFKAAYIPNPFPLSSSEARLNTSEQIGIISAAAALSVAIGLTDFIVIKVNENRKKNAERIDADREGLITVESIPPQNDSEAENDTDAPEAPGQSGL</sequence>
<dbReference type="EMBL" id="ATFF01000006">
    <property type="protein sequence ID" value="EPF30618.1"/>
    <property type="molecule type" value="Genomic_DNA"/>
</dbReference>
<feature type="signal peptide" evidence="3">
    <location>
        <begin position="1"/>
        <end position="22"/>
    </location>
</feature>
<organism evidence="4 5">
    <name type="scientific">Treponema maltophilum ATCC 51939</name>
    <dbReference type="NCBI Taxonomy" id="1125699"/>
    <lineage>
        <taxon>Bacteria</taxon>
        <taxon>Pseudomonadati</taxon>
        <taxon>Spirochaetota</taxon>
        <taxon>Spirochaetia</taxon>
        <taxon>Spirochaetales</taxon>
        <taxon>Treponemataceae</taxon>
        <taxon>Treponema</taxon>
    </lineage>
</organism>
<evidence type="ECO:0000313" key="5">
    <source>
        <dbReference type="Proteomes" id="UP000014541"/>
    </source>
</evidence>
<evidence type="ECO:0000256" key="2">
    <source>
        <dbReference type="SAM" id="Phobius"/>
    </source>
</evidence>
<evidence type="ECO:0000313" key="4">
    <source>
        <dbReference type="EMBL" id="EPF30618.1"/>
    </source>
</evidence>
<accession>S3JXD5</accession>
<dbReference type="Proteomes" id="UP000014541">
    <property type="component" value="Unassembled WGS sequence"/>
</dbReference>
<evidence type="ECO:0000256" key="3">
    <source>
        <dbReference type="SAM" id="SignalP"/>
    </source>
</evidence>
<evidence type="ECO:0000256" key="1">
    <source>
        <dbReference type="SAM" id="MobiDB-lite"/>
    </source>
</evidence>
<dbReference type="PATRIC" id="fig|1125699.3.peg.957"/>
<dbReference type="eggNOG" id="ENOG502ZNE8">
    <property type="taxonomic scope" value="Bacteria"/>
</dbReference>
<keyword evidence="5" id="KW-1185">Reference proteome</keyword>
<dbReference type="AlphaFoldDB" id="S3JXD5"/>
<evidence type="ECO:0008006" key="6">
    <source>
        <dbReference type="Google" id="ProtNLM"/>
    </source>
</evidence>
<dbReference type="HOGENOM" id="CLU_104656_0_0_12"/>